<dbReference type="GO" id="GO:0032787">
    <property type="term" value="P:monocarboxylic acid metabolic process"/>
    <property type="evidence" value="ECO:0007669"/>
    <property type="project" value="UniProtKB-ARBA"/>
</dbReference>
<comment type="similarity">
    <text evidence="1">Belongs to the short-chain dehydrogenases/reductases (SDR) family.</text>
</comment>
<dbReference type="RefSeq" id="WP_179262399.1">
    <property type="nucleotide sequence ID" value="NZ_CP058601.1"/>
</dbReference>
<dbReference type="FunFam" id="3.40.50.720:FF:000084">
    <property type="entry name" value="Short-chain dehydrogenase reductase"/>
    <property type="match status" value="1"/>
</dbReference>
<dbReference type="PRINTS" id="PR00081">
    <property type="entry name" value="GDHRDH"/>
</dbReference>
<dbReference type="InterPro" id="IPR002347">
    <property type="entry name" value="SDR_fam"/>
</dbReference>
<dbReference type="InterPro" id="IPR050259">
    <property type="entry name" value="SDR"/>
</dbReference>
<dbReference type="NCBIfam" id="NF005559">
    <property type="entry name" value="PRK07231.1"/>
    <property type="match status" value="1"/>
</dbReference>
<evidence type="ECO:0000256" key="1">
    <source>
        <dbReference type="ARBA" id="ARBA00006484"/>
    </source>
</evidence>
<dbReference type="GeneID" id="56034727"/>
<dbReference type="PRINTS" id="PR00080">
    <property type="entry name" value="SDRFAMILY"/>
</dbReference>
<organism evidence="2 3">
    <name type="scientific">Natrinema halophilum</name>
    <dbReference type="NCBI Taxonomy" id="1699371"/>
    <lineage>
        <taxon>Archaea</taxon>
        <taxon>Methanobacteriati</taxon>
        <taxon>Methanobacteriota</taxon>
        <taxon>Stenosarchaea group</taxon>
        <taxon>Halobacteria</taxon>
        <taxon>Halobacteriales</taxon>
        <taxon>Natrialbaceae</taxon>
        <taxon>Natrinema</taxon>
    </lineage>
</organism>
<dbReference type="CDD" id="cd05233">
    <property type="entry name" value="SDR_c"/>
    <property type="match status" value="1"/>
</dbReference>
<accession>A0A7D5KEF7</accession>
<evidence type="ECO:0000313" key="2">
    <source>
        <dbReference type="EMBL" id="QLG50161.1"/>
    </source>
</evidence>
<dbReference type="Gene3D" id="3.40.50.720">
    <property type="entry name" value="NAD(P)-binding Rossmann-like Domain"/>
    <property type="match status" value="1"/>
</dbReference>
<dbReference type="SUPFAM" id="SSF51735">
    <property type="entry name" value="NAD(P)-binding Rossmann-fold domains"/>
    <property type="match status" value="1"/>
</dbReference>
<name>A0A7D5KEF7_9EURY</name>
<sequence length="256" mass="27049">MTTDQFSVDGQTAIVTGSSSGIGKSIVERFAEDGANVVVTSREMENVEPVADEINESERPGNALAFECDVTDRDAVQELVDATVDEFGSLDILVNNAGAGFQAPPTEITENGWKTIVDINLHGTFHCSQIAAEYMKDNGGGRIVNLASVAGVRGSKTMSHYGAAKAGVINFTTSFAADRAEDDIWVNCIAPGLVATEGVRSQMGVEDDAGGIERTTPDRTIGKPEEIADLTQFLASPASSYMVGETVTIKGLPRLE</sequence>
<dbReference type="Proteomes" id="UP000509241">
    <property type="component" value="Chromosome"/>
</dbReference>
<dbReference type="InterPro" id="IPR036291">
    <property type="entry name" value="NAD(P)-bd_dom_sf"/>
</dbReference>
<protein>
    <submittedName>
        <fullName evidence="2">SDR family oxidoreductase</fullName>
    </submittedName>
</protein>
<dbReference type="InterPro" id="IPR020904">
    <property type="entry name" value="Sc_DH/Rdtase_CS"/>
</dbReference>
<dbReference type="Pfam" id="PF13561">
    <property type="entry name" value="adh_short_C2"/>
    <property type="match status" value="1"/>
</dbReference>
<dbReference type="EMBL" id="CP058601">
    <property type="protein sequence ID" value="QLG50161.1"/>
    <property type="molecule type" value="Genomic_DNA"/>
</dbReference>
<reference evidence="2 3" key="1">
    <citation type="submission" date="2020-07" db="EMBL/GenBank/DDBJ databases">
        <authorList>
            <person name="Cui H."/>
        </authorList>
    </citation>
    <scope>NUCLEOTIDE SEQUENCE [LARGE SCALE GENOMIC DNA]</scope>
    <source>
        <strain evidence="2 3">YPL8</strain>
    </source>
</reference>
<dbReference type="AlphaFoldDB" id="A0A7D5KEF7"/>
<dbReference type="KEGG" id="haly:HYG82_15510"/>
<gene>
    <name evidence="2" type="ORF">HYG82_15510</name>
</gene>
<dbReference type="PANTHER" id="PTHR42879">
    <property type="entry name" value="3-OXOACYL-(ACYL-CARRIER-PROTEIN) REDUCTASE"/>
    <property type="match status" value="1"/>
</dbReference>
<proteinExistence type="inferred from homology"/>
<dbReference type="PANTHER" id="PTHR42879:SF2">
    <property type="entry name" value="3-OXOACYL-[ACYL-CARRIER-PROTEIN] REDUCTASE FABG"/>
    <property type="match status" value="1"/>
</dbReference>
<dbReference type="PROSITE" id="PS00061">
    <property type="entry name" value="ADH_SHORT"/>
    <property type="match status" value="1"/>
</dbReference>
<keyword evidence="3" id="KW-1185">Reference proteome</keyword>
<evidence type="ECO:0000313" key="3">
    <source>
        <dbReference type="Proteomes" id="UP000509241"/>
    </source>
</evidence>
<dbReference type="OrthoDB" id="7442at2157"/>